<organism evidence="2 3">
    <name type="scientific">Amycolatopsis rubida</name>
    <dbReference type="NCBI Taxonomy" id="112413"/>
    <lineage>
        <taxon>Bacteria</taxon>
        <taxon>Bacillati</taxon>
        <taxon>Actinomycetota</taxon>
        <taxon>Actinomycetes</taxon>
        <taxon>Pseudonocardiales</taxon>
        <taxon>Pseudonocardiaceae</taxon>
        <taxon>Amycolatopsis</taxon>
    </lineage>
</organism>
<accession>A0A1I5W4Y7</accession>
<name>A0A1I5W4Y7_9PSEU</name>
<evidence type="ECO:0000256" key="1">
    <source>
        <dbReference type="SAM" id="MobiDB-lite"/>
    </source>
</evidence>
<dbReference type="Proteomes" id="UP000199137">
    <property type="component" value="Unassembled WGS sequence"/>
</dbReference>
<evidence type="ECO:0000313" key="2">
    <source>
        <dbReference type="EMBL" id="SFQ14316.1"/>
    </source>
</evidence>
<reference evidence="2 3" key="1">
    <citation type="submission" date="2016-10" db="EMBL/GenBank/DDBJ databases">
        <authorList>
            <person name="de Groot N.N."/>
        </authorList>
    </citation>
    <scope>NUCLEOTIDE SEQUENCE [LARGE SCALE GENOMIC DNA]</scope>
    <source>
        <strain evidence="2 3">DSM 44637</strain>
    </source>
</reference>
<dbReference type="EMBL" id="FOWC01000009">
    <property type="protein sequence ID" value="SFQ14316.1"/>
    <property type="molecule type" value="Genomic_DNA"/>
</dbReference>
<feature type="region of interest" description="Disordered" evidence="1">
    <location>
        <begin position="1"/>
        <end position="38"/>
    </location>
</feature>
<protein>
    <submittedName>
        <fullName evidence="2">Uncharacterized protein</fullName>
    </submittedName>
</protein>
<proteinExistence type="predicted"/>
<sequence>MPSVCTANAASNDPSLSDRFSTQTHPASRPVEREAGRRRYAEPAVRDVGVVLFCQEISFTLTEIGRFPTGGQSGRQMANSPN</sequence>
<dbReference type="AlphaFoldDB" id="A0A1I5W4Y7"/>
<feature type="compositionally biased region" description="Polar residues" evidence="1">
    <location>
        <begin position="1"/>
        <end position="26"/>
    </location>
</feature>
<gene>
    <name evidence="2" type="ORF">SAMN05421854_10947</name>
</gene>
<evidence type="ECO:0000313" key="3">
    <source>
        <dbReference type="Proteomes" id="UP000199137"/>
    </source>
</evidence>